<evidence type="ECO:0000313" key="3">
    <source>
        <dbReference type="EMBL" id="MXO89294.1"/>
    </source>
</evidence>
<dbReference type="AlphaFoldDB" id="A0A844ZP11"/>
<dbReference type="Proteomes" id="UP000442714">
    <property type="component" value="Unassembled WGS sequence"/>
</dbReference>
<feature type="compositionally biased region" description="Low complexity" evidence="1">
    <location>
        <begin position="104"/>
        <end position="116"/>
    </location>
</feature>
<protein>
    <recommendedName>
        <fullName evidence="5">TonB C-terminal domain-containing protein</fullName>
    </recommendedName>
</protein>
<sequence length="242" mass="24803">MSATKYSTIKRKPRVSTIIIIVLLHILAIYGLTRAFAPQAVESVERSIISAFTVTITAPEEAPPPEAEPIPDEGAAGDAGKKAKPKPVAAPETPLKPNWPMPKASSTGTANASGAKEAGDGTGAAGTGDGTGSGRGGGGQGGVTIATKPSVRSGELNTASDFPVPEGGRETRFGKSVTVHFTVGIDGVAKNCSVARSGVDSATTALVCPLVVRKIRFNPAKRSDGTLAEARYGYRVDFNSSR</sequence>
<keyword evidence="2" id="KW-0472">Membrane</keyword>
<feature type="transmembrane region" description="Helical" evidence="2">
    <location>
        <begin position="15"/>
        <end position="33"/>
    </location>
</feature>
<dbReference type="RefSeq" id="WP_160602710.1">
    <property type="nucleotide sequence ID" value="NZ_WTYX01000001.1"/>
</dbReference>
<evidence type="ECO:0000313" key="4">
    <source>
        <dbReference type="Proteomes" id="UP000442714"/>
    </source>
</evidence>
<feature type="compositionally biased region" description="Gly residues" evidence="1">
    <location>
        <begin position="120"/>
        <end position="142"/>
    </location>
</feature>
<dbReference type="OrthoDB" id="7390536at2"/>
<gene>
    <name evidence="3" type="ORF">GRI41_00470</name>
</gene>
<dbReference type="EMBL" id="WTYX01000001">
    <property type="protein sequence ID" value="MXO89294.1"/>
    <property type="molecule type" value="Genomic_DNA"/>
</dbReference>
<feature type="region of interest" description="Disordered" evidence="1">
    <location>
        <begin position="59"/>
        <end position="169"/>
    </location>
</feature>
<evidence type="ECO:0008006" key="5">
    <source>
        <dbReference type="Google" id="ProtNLM"/>
    </source>
</evidence>
<keyword evidence="4" id="KW-1185">Reference proteome</keyword>
<proteinExistence type="predicted"/>
<keyword evidence="2" id="KW-0812">Transmembrane</keyword>
<reference evidence="3 4" key="1">
    <citation type="submission" date="2019-12" db="EMBL/GenBank/DDBJ databases">
        <title>Genomic-based taxomic classification of the family Erythrobacteraceae.</title>
        <authorList>
            <person name="Xu L."/>
        </authorList>
    </citation>
    <scope>NUCLEOTIDE SEQUENCE [LARGE SCALE GENOMIC DNA]</scope>
    <source>
        <strain evidence="3 4">KCTC 52763</strain>
    </source>
</reference>
<evidence type="ECO:0000256" key="2">
    <source>
        <dbReference type="SAM" id="Phobius"/>
    </source>
</evidence>
<keyword evidence="2" id="KW-1133">Transmembrane helix</keyword>
<organism evidence="3 4">
    <name type="scientific">Pontixanthobacter aquaemixtae</name>
    <dbReference type="NCBI Taxonomy" id="1958940"/>
    <lineage>
        <taxon>Bacteria</taxon>
        <taxon>Pseudomonadati</taxon>
        <taxon>Pseudomonadota</taxon>
        <taxon>Alphaproteobacteria</taxon>
        <taxon>Sphingomonadales</taxon>
        <taxon>Erythrobacteraceae</taxon>
        <taxon>Pontixanthobacter</taxon>
    </lineage>
</organism>
<comment type="caution">
    <text evidence="3">The sequence shown here is derived from an EMBL/GenBank/DDBJ whole genome shotgun (WGS) entry which is preliminary data.</text>
</comment>
<name>A0A844ZP11_9SPHN</name>
<evidence type="ECO:0000256" key="1">
    <source>
        <dbReference type="SAM" id="MobiDB-lite"/>
    </source>
</evidence>
<accession>A0A844ZP11</accession>